<dbReference type="CDD" id="cd00187">
    <property type="entry name" value="TOP4c"/>
    <property type="match status" value="1"/>
</dbReference>
<evidence type="ECO:0000256" key="3">
    <source>
        <dbReference type="ARBA" id="ARBA00023029"/>
    </source>
</evidence>
<dbReference type="Pfam" id="PF00521">
    <property type="entry name" value="DNA_topoisoIV"/>
    <property type="match status" value="1"/>
</dbReference>
<keyword evidence="3 7" id="KW-0799">Topoisomerase</keyword>
<dbReference type="PANTHER" id="PTHR43493:SF1">
    <property type="entry name" value="DNA TOPOISOMERASE 4 SUBUNIT A"/>
    <property type="match status" value="1"/>
</dbReference>
<dbReference type="SMART" id="SM00434">
    <property type="entry name" value="TOP4c"/>
    <property type="match status" value="1"/>
</dbReference>
<dbReference type="NCBIfam" id="NF004044">
    <property type="entry name" value="PRK05561.1"/>
    <property type="match status" value="1"/>
</dbReference>
<comment type="catalytic activity">
    <reaction evidence="1 7 8">
        <text>ATP-dependent breakage, passage and rejoining of double-stranded DNA.</text>
        <dbReference type="EC" id="5.6.2.2"/>
    </reaction>
</comment>
<comment type="subcellular location">
    <subcellularLocation>
        <location evidence="7">Cell membrane</location>
        <topology evidence="7">Peripheral membrane protein</topology>
    </subcellularLocation>
</comment>
<dbReference type="PANTHER" id="PTHR43493">
    <property type="entry name" value="DNA GYRASE/TOPOISOMERASE SUBUNIT A"/>
    <property type="match status" value="1"/>
</dbReference>
<organism evidence="11 12">
    <name type="scientific">Cocleimonas flava</name>
    <dbReference type="NCBI Taxonomy" id="634765"/>
    <lineage>
        <taxon>Bacteria</taxon>
        <taxon>Pseudomonadati</taxon>
        <taxon>Pseudomonadota</taxon>
        <taxon>Gammaproteobacteria</taxon>
        <taxon>Thiotrichales</taxon>
        <taxon>Thiotrichaceae</taxon>
        <taxon>Cocleimonas</taxon>
    </lineage>
</organism>
<comment type="similarity">
    <text evidence="7">Belongs to the type II topoisomerase GyrA/ParC subunit family. ParC type 1 subfamily.</text>
</comment>
<dbReference type="GO" id="GO:0007059">
    <property type="term" value="P:chromosome segregation"/>
    <property type="evidence" value="ECO:0007669"/>
    <property type="project" value="UniProtKB-UniRule"/>
</dbReference>
<dbReference type="SUPFAM" id="SSF56719">
    <property type="entry name" value="Type II DNA topoisomerase"/>
    <property type="match status" value="1"/>
</dbReference>
<evidence type="ECO:0000256" key="5">
    <source>
        <dbReference type="ARBA" id="ARBA00023136"/>
    </source>
</evidence>
<dbReference type="InterPro" id="IPR005742">
    <property type="entry name" value="TopoIV_A_Gneg"/>
</dbReference>
<evidence type="ECO:0000256" key="6">
    <source>
        <dbReference type="ARBA" id="ARBA00023235"/>
    </source>
</evidence>
<evidence type="ECO:0000256" key="1">
    <source>
        <dbReference type="ARBA" id="ARBA00000185"/>
    </source>
</evidence>
<dbReference type="InterPro" id="IPR006691">
    <property type="entry name" value="GyrA/parC_rep"/>
</dbReference>
<gene>
    <name evidence="7" type="primary">parC</name>
    <name evidence="11" type="ORF">EV695_2715</name>
</gene>
<dbReference type="InterPro" id="IPR050220">
    <property type="entry name" value="Type_II_DNA_Topoisomerases"/>
</dbReference>
<feature type="site" description="Transition state stabilizer" evidence="7">
    <location>
        <position position="171"/>
    </location>
</feature>
<proteinExistence type="inferred from homology"/>
<feature type="region of interest" description="Disordered" evidence="9">
    <location>
        <begin position="1"/>
        <end position="52"/>
    </location>
</feature>
<feature type="compositionally biased region" description="Acidic residues" evidence="9">
    <location>
        <begin position="13"/>
        <end position="31"/>
    </location>
</feature>
<evidence type="ECO:0000256" key="8">
    <source>
        <dbReference type="PROSITE-ProRule" id="PRU01384"/>
    </source>
</evidence>
<keyword evidence="5 7" id="KW-0472">Membrane</keyword>
<feature type="site" description="Interaction with DNA" evidence="7">
    <location>
        <position position="127"/>
    </location>
</feature>
<name>A0A4R1EXN0_9GAMM</name>
<dbReference type="GO" id="GO:0005524">
    <property type="term" value="F:ATP binding"/>
    <property type="evidence" value="ECO:0007669"/>
    <property type="project" value="InterPro"/>
</dbReference>
<evidence type="ECO:0000256" key="2">
    <source>
        <dbReference type="ARBA" id="ARBA00022475"/>
    </source>
</evidence>
<evidence type="ECO:0000313" key="11">
    <source>
        <dbReference type="EMBL" id="TCJ84754.1"/>
    </source>
</evidence>
<dbReference type="Gene3D" id="3.30.1360.40">
    <property type="match status" value="1"/>
</dbReference>
<feature type="active site" description="O-(5'-phospho-DNA)-tyrosine intermediate" evidence="7 8">
    <location>
        <position position="172"/>
    </location>
</feature>
<accession>A0A4R1EXN0</accession>
<keyword evidence="6 7" id="KW-0413">Isomerase</keyword>
<dbReference type="Gene3D" id="3.90.199.10">
    <property type="entry name" value="Topoisomerase II, domain 5"/>
    <property type="match status" value="1"/>
</dbReference>
<dbReference type="Proteomes" id="UP000294887">
    <property type="component" value="Unassembled WGS sequence"/>
</dbReference>
<sequence length="795" mass="87901">MVDETQLDLLGADTEDMEDKQIDSEEIDDESIAGNNGDGLGGNGGSGSGGGSFDDGIERLSLEKYTEKAYLDYSMYVILDRALPNIGDGLKPVQRRIVYAMSELGLSAASKHKKSARTVGDVLGKFHPHGDSACYEAMVLMAQPFSYRYPLVDGQGNWGSQDDPKSFAAMRYTESRLTPYAKVLLQELGQGTVEWADNFDGTLKEPSLLPARLPNVLLNGGSGIAVGMATDIPPHNLREVVNACLQLLKKKTSSIEELSEFIKGPDYPTNAEIISTPEEIASIYETGKGSIKQRAVWEKENGDVIITALPFQASGGKVLEQIAQQMRAKKLPMVADLRDESDHENPTRLVITPRSNRVDIDQLMSHLFASTDLERNYRVNMNMIGIDGKPQVKNLKAVLSEWLEFRRATVIKRIEWRLNKVLERLHILEGLLTAHLNIDEVIRIIRENDEPKPILMERFSLSDIQAEAVLNLRLRNLAKLEEFQIRAEQDELIKERDELQGLLDSPNKLTSLIKKELKEDAEKYGDDRRSPIVIREASQVLDENALIPSEPVTVVLSQMGWIRAAKGHDIDPHSLSYKQGDKYQASAQGRSNQQVVLLDSTGRSYTLAAHTLPSARGQGDPLSGRFKPAEGATFNYSLMGKNEEYFLLGSSFGYGFICKFEDMLSRAKAGKATVSLGNAGAKIINPSVISDIETDMIAAVTSEGYLLIINAHELPQLPRGKGNKIINVPSKRLKEGEESVVAMIAFPQGAKLIIHAGKKHKTIQGAEVIEYQAERGKRGKLLPQGYRNVSHLEAE</sequence>
<evidence type="ECO:0000256" key="7">
    <source>
        <dbReference type="HAMAP-Rule" id="MF_00936"/>
    </source>
</evidence>
<dbReference type="NCBIfam" id="TIGR01062">
    <property type="entry name" value="parC_Gneg"/>
    <property type="match status" value="1"/>
</dbReference>
<dbReference type="GO" id="GO:0019897">
    <property type="term" value="C:extrinsic component of plasma membrane"/>
    <property type="evidence" value="ECO:0007669"/>
    <property type="project" value="UniProtKB-UniRule"/>
</dbReference>
<dbReference type="AlphaFoldDB" id="A0A4R1EXN0"/>
<dbReference type="GO" id="GO:0003677">
    <property type="term" value="F:DNA binding"/>
    <property type="evidence" value="ECO:0007669"/>
    <property type="project" value="UniProtKB-UniRule"/>
</dbReference>
<feature type="domain" description="Topo IIA-type catalytic" evidence="10">
    <location>
        <begin position="83"/>
        <end position="546"/>
    </location>
</feature>
<dbReference type="GO" id="GO:0003918">
    <property type="term" value="F:DNA topoisomerase type II (double strand cut, ATP-hydrolyzing) activity"/>
    <property type="evidence" value="ECO:0007669"/>
    <property type="project" value="UniProtKB-UniRule"/>
</dbReference>
<dbReference type="HAMAP" id="MF_00936">
    <property type="entry name" value="ParC_type1"/>
    <property type="match status" value="1"/>
</dbReference>
<evidence type="ECO:0000313" key="12">
    <source>
        <dbReference type="Proteomes" id="UP000294887"/>
    </source>
</evidence>
<dbReference type="SUPFAM" id="SSF101904">
    <property type="entry name" value="GyrA/ParC C-terminal domain-like"/>
    <property type="match status" value="1"/>
</dbReference>
<dbReference type="InterPro" id="IPR035516">
    <property type="entry name" value="Gyrase/topoIV_suA_C"/>
</dbReference>
<dbReference type="InterPro" id="IPR002205">
    <property type="entry name" value="Topo_IIA_dom_A"/>
</dbReference>
<dbReference type="GO" id="GO:0009330">
    <property type="term" value="C:DNA topoisomerase type II (double strand cut, ATP-hydrolyzing) complex"/>
    <property type="evidence" value="ECO:0007669"/>
    <property type="project" value="TreeGrafter"/>
</dbReference>
<evidence type="ECO:0000259" key="10">
    <source>
        <dbReference type="PROSITE" id="PS52040"/>
    </source>
</evidence>
<keyword evidence="2 7" id="KW-1003">Cell membrane</keyword>
<protein>
    <recommendedName>
        <fullName evidence="7">DNA topoisomerase 4 subunit A</fullName>
        <ecNumber evidence="7">5.6.2.2</ecNumber>
    </recommendedName>
    <alternativeName>
        <fullName evidence="7">Topoisomerase IV subunit A</fullName>
    </alternativeName>
</protein>
<dbReference type="InterPro" id="IPR013760">
    <property type="entry name" value="Topo_IIA-like_dom_sf"/>
</dbReference>
<comment type="caution">
    <text evidence="11">The sequence shown here is derived from an EMBL/GenBank/DDBJ whole genome shotgun (WGS) entry which is preliminary data.</text>
</comment>
<evidence type="ECO:0000256" key="9">
    <source>
        <dbReference type="SAM" id="MobiDB-lite"/>
    </source>
</evidence>
<dbReference type="Gene3D" id="2.120.10.90">
    <property type="entry name" value="DNA gyrase/topoisomerase IV, subunit A, C-terminal"/>
    <property type="match status" value="1"/>
</dbReference>
<dbReference type="GO" id="GO:0005694">
    <property type="term" value="C:chromosome"/>
    <property type="evidence" value="ECO:0007669"/>
    <property type="project" value="InterPro"/>
</dbReference>
<evidence type="ECO:0000256" key="4">
    <source>
        <dbReference type="ARBA" id="ARBA00023125"/>
    </source>
</evidence>
<dbReference type="InterPro" id="IPR013757">
    <property type="entry name" value="Topo_IIA_A_a_sf"/>
</dbReference>
<dbReference type="PROSITE" id="PS52040">
    <property type="entry name" value="TOPO_IIA"/>
    <property type="match status" value="1"/>
</dbReference>
<dbReference type="FunFam" id="1.10.268.10:FF:000001">
    <property type="entry name" value="DNA gyrase subunit A"/>
    <property type="match status" value="1"/>
</dbReference>
<comment type="subunit">
    <text evidence="7">Heterotetramer composed of ParC and ParE.</text>
</comment>
<dbReference type="Gene3D" id="1.10.268.10">
    <property type="entry name" value="Topoisomerase, domain 3"/>
    <property type="match status" value="1"/>
</dbReference>
<comment type="function">
    <text evidence="7">Topoisomerase IV is essential for chromosome segregation. It relaxes supercoiled DNA. Performs the decatenation events required during the replication of a circular DNA molecule.</text>
</comment>
<dbReference type="Pfam" id="PF03989">
    <property type="entry name" value="DNA_gyraseA_C"/>
    <property type="match status" value="1"/>
</dbReference>
<dbReference type="EC" id="5.6.2.2" evidence="7"/>
<feature type="site" description="Interaction with DNA" evidence="7">
    <location>
        <position position="91"/>
    </location>
</feature>
<reference evidence="11 12" key="1">
    <citation type="submission" date="2019-03" db="EMBL/GenBank/DDBJ databases">
        <title>Genomic Encyclopedia of Type Strains, Phase IV (KMG-IV): sequencing the most valuable type-strain genomes for metagenomic binning, comparative biology and taxonomic classification.</title>
        <authorList>
            <person name="Goeker M."/>
        </authorList>
    </citation>
    <scope>NUCLEOTIDE SEQUENCE [LARGE SCALE GENOMIC DNA]</scope>
    <source>
        <strain evidence="11 12">DSM 24830</strain>
    </source>
</reference>
<keyword evidence="4 7" id="KW-0238">DNA-binding</keyword>
<dbReference type="GO" id="GO:0005737">
    <property type="term" value="C:cytoplasm"/>
    <property type="evidence" value="ECO:0007669"/>
    <property type="project" value="TreeGrafter"/>
</dbReference>
<dbReference type="GO" id="GO:0006265">
    <property type="term" value="P:DNA topological change"/>
    <property type="evidence" value="ECO:0007669"/>
    <property type="project" value="UniProtKB-UniRule"/>
</dbReference>
<dbReference type="InterPro" id="IPR013758">
    <property type="entry name" value="Topo_IIA_A/C_ab"/>
</dbReference>
<dbReference type="EMBL" id="SMFQ01000004">
    <property type="protein sequence ID" value="TCJ84754.1"/>
    <property type="molecule type" value="Genomic_DNA"/>
</dbReference>
<feature type="site" description="Interaction with DNA" evidence="7">
    <location>
        <position position="129"/>
    </location>
</feature>
<keyword evidence="12" id="KW-1185">Reference proteome</keyword>
<feature type="compositionally biased region" description="Gly residues" evidence="9">
    <location>
        <begin position="36"/>
        <end position="52"/>
    </location>
</feature>